<organism evidence="1">
    <name type="scientific">Myoviridae sp. ctqfO1</name>
    <dbReference type="NCBI Taxonomy" id="2827710"/>
    <lineage>
        <taxon>Viruses</taxon>
        <taxon>Duplodnaviria</taxon>
        <taxon>Heunggongvirae</taxon>
        <taxon>Uroviricota</taxon>
        <taxon>Caudoviricetes</taxon>
    </lineage>
</organism>
<protein>
    <submittedName>
        <fullName evidence="1">Uncharacterized protein</fullName>
    </submittedName>
</protein>
<reference evidence="1" key="1">
    <citation type="journal article" date="2021" name="Proc. Natl. Acad. Sci. U.S.A.">
        <title>A Catalog of Tens of Thousands of Viruses from Human Metagenomes Reveals Hidden Associations with Chronic Diseases.</title>
        <authorList>
            <person name="Tisza M.J."/>
            <person name="Buck C.B."/>
        </authorList>
    </citation>
    <scope>NUCLEOTIDE SEQUENCE</scope>
    <source>
        <strain evidence="1">CtqfO1</strain>
    </source>
</reference>
<name>A0A8S5T295_9CAUD</name>
<sequence length="44" mass="4953">MKTIFKILGSLILLSAIFGEVTEIRLLQDILNMMFIGIVVLSEE</sequence>
<dbReference type="EMBL" id="BK032734">
    <property type="protein sequence ID" value="DAF57437.1"/>
    <property type="molecule type" value="Genomic_DNA"/>
</dbReference>
<accession>A0A8S5T295</accession>
<proteinExistence type="predicted"/>
<evidence type="ECO:0000313" key="1">
    <source>
        <dbReference type="EMBL" id="DAF57437.1"/>
    </source>
</evidence>